<dbReference type="RefSeq" id="WP_145178897.1">
    <property type="nucleotide sequence ID" value="NZ_CP037422.1"/>
</dbReference>
<dbReference type="InterPro" id="IPR029068">
    <property type="entry name" value="Glyas_Bleomycin-R_OHBP_Dase"/>
</dbReference>
<evidence type="ECO:0000259" key="1">
    <source>
        <dbReference type="PROSITE" id="PS51819"/>
    </source>
</evidence>
<accession>A0A517X0K6</accession>
<gene>
    <name evidence="2" type="primary">ble_3</name>
    <name evidence="2" type="ORF">V202x_44620</name>
</gene>
<dbReference type="Gene3D" id="3.10.180.10">
    <property type="entry name" value="2,3-Dihydroxybiphenyl 1,2-Dioxygenase, domain 1"/>
    <property type="match status" value="1"/>
</dbReference>
<organism evidence="2 3">
    <name type="scientific">Gimesia aquarii</name>
    <dbReference type="NCBI Taxonomy" id="2527964"/>
    <lineage>
        <taxon>Bacteria</taxon>
        <taxon>Pseudomonadati</taxon>
        <taxon>Planctomycetota</taxon>
        <taxon>Planctomycetia</taxon>
        <taxon>Planctomycetales</taxon>
        <taxon>Planctomycetaceae</taxon>
        <taxon>Gimesia</taxon>
    </lineage>
</organism>
<dbReference type="EMBL" id="CP037422">
    <property type="protein sequence ID" value="QDU11046.1"/>
    <property type="molecule type" value="Genomic_DNA"/>
</dbReference>
<evidence type="ECO:0000313" key="2">
    <source>
        <dbReference type="EMBL" id="QDU11046.1"/>
    </source>
</evidence>
<dbReference type="Proteomes" id="UP000318384">
    <property type="component" value="Chromosome"/>
</dbReference>
<proteinExistence type="predicted"/>
<keyword evidence="3" id="KW-1185">Reference proteome</keyword>
<dbReference type="PROSITE" id="PS51819">
    <property type="entry name" value="VOC"/>
    <property type="match status" value="1"/>
</dbReference>
<dbReference type="AlphaFoldDB" id="A0A517X0K6"/>
<dbReference type="OrthoDB" id="214074at2"/>
<dbReference type="InterPro" id="IPR037523">
    <property type="entry name" value="VOC_core"/>
</dbReference>
<sequence>MPDTARFNSAAPCLLVRDILRSLEFYKCVLGCEPGYLEADPPVYATLHRDDVTIHLALDRDGDKAGSNRCCVFVTNVDALYEACIAASAKITRKIEDSPYGLRDFNLSDPDGNEILFGEPFRK</sequence>
<reference evidence="2 3" key="1">
    <citation type="submission" date="2019-03" db="EMBL/GenBank/DDBJ databases">
        <title>Deep-cultivation of Planctomycetes and their phenomic and genomic characterization uncovers novel biology.</title>
        <authorList>
            <person name="Wiegand S."/>
            <person name="Jogler M."/>
            <person name="Boedeker C."/>
            <person name="Pinto D."/>
            <person name="Vollmers J."/>
            <person name="Rivas-Marin E."/>
            <person name="Kohn T."/>
            <person name="Peeters S.H."/>
            <person name="Heuer A."/>
            <person name="Rast P."/>
            <person name="Oberbeckmann S."/>
            <person name="Bunk B."/>
            <person name="Jeske O."/>
            <person name="Meyerdierks A."/>
            <person name="Storesund J.E."/>
            <person name="Kallscheuer N."/>
            <person name="Luecker S."/>
            <person name="Lage O.M."/>
            <person name="Pohl T."/>
            <person name="Merkel B.J."/>
            <person name="Hornburger P."/>
            <person name="Mueller R.-W."/>
            <person name="Bruemmer F."/>
            <person name="Labrenz M."/>
            <person name="Spormann A.M."/>
            <person name="Op den Camp H."/>
            <person name="Overmann J."/>
            <person name="Amann R."/>
            <person name="Jetten M.S.M."/>
            <person name="Mascher T."/>
            <person name="Medema M.H."/>
            <person name="Devos D.P."/>
            <person name="Kaster A.-K."/>
            <person name="Ovreas L."/>
            <person name="Rohde M."/>
            <person name="Galperin M.Y."/>
            <person name="Jogler C."/>
        </authorList>
    </citation>
    <scope>NUCLEOTIDE SEQUENCE [LARGE SCALE GENOMIC DNA]</scope>
    <source>
        <strain evidence="2 3">V202</strain>
    </source>
</reference>
<dbReference type="Pfam" id="PF00903">
    <property type="entry name" value="Glyoxalase"/>
    <property type="match status" value="1"/>
</dbReference>
<evidence type="ECO:0000313" key="3">
    <source>
        <dbReference type="Proteomes" id="UP000318384"/>
    </source>
</evidence>
<name>A0A517X0K6_9PLAN</name>
<dbReference type="InterPro" id="IPR004360">
    <property type="entry name" value="Glyas_Fos-R_dOase_dom"/>
</dbReference>
<dbReference type="SUPFAM" id="SSF54593">
    <property type="entry name" value="Glyoxalase/Bleomycin resistance protein/Dihydroxybiphenyl dioxygenase"/>
    <property type="match status" value="1"/>
</dbReference>
<protein>
    <submittedName>
        <fullName evidence="2">Bleomycin resistance protein</fullName>
    </submittedName>
</protein>
<feature type="domain" description="VOC" evidence="1">
    <location>
        <begin position="6"/>
        <end position="120"/>
    </location>
</feature>